<protein>
    <submittedName>
        <fullName evidence="4">Glycoside hydrolase family 127 protein</fullName>
    </submittedName>
</protein>
<feature type="domain" description="Non-reducing end beta-L-arabinofuranosidase-like GH127 C-terminal" evidence="3">
    <location>
        <begin position="549"/>
        <end position="649"/>
    </location>
</feature>
<dbReference type="GO" id="GO:0016787">
    <property type="term" value="F:hydrolase activity"/>
    <property type="evidence" value="ECO:0007669"/>
    <property type="project" value="UniProtKB-KW"/>
</dbReference>
<dbReference type="InterPro" id="IPR008928">
    <property type="entry name" value="6-hairpin_glycosidase_sf"/>
</dbReference>
<dbReference type="PANTHER" id="PTHR43465:SF2">
    <property type="entry name" value="DUF1680 DOMAIN PROTEIN (AFU_ORTHOLOGUE AFUA_1G08910)"/>
    <property type="match status" value="1"/>
</dbReference>
<proteinExistence type="predicted"/>
<keyword evidence="5" id="KW-1185">Reference proteome</keyword>
<feature type="domain" description="Non-reducing end beta-L-arabinofuranosidase-like GH127 middle" evidence="2">
    <location>
        <begin position="435"/>
        <end position="547"/>
    </location>
</feature>
<dbReference type="GO" id="GO:0005975">
    <property type="term" value="P:carbohydrate metabolic process"/>
    <property type="evidence" value="ECO:0007669"/>
    <property type="project" value="InterPro"/>
</dbReference>
<evidence type="ECO:0000313" key="5">
    <source>
        <dbReference type="Proteomes" id="UP001193389"/>
    </source>
</evidence>
<evidence type="ECO:0000259" key="1">
    <source>
        <dbReference type="Pfam" id="PF07944"/>
    </source>
</evidence>
<accession>A0A5K7SA37</accession>
<evidence type="ECO:0000313" key="4">
    <source>
        <dbReference type="EMBL" id="BBE18432.1"/>
    </source>
</evidence>
<feature type="domain" description="Non-reducing end beta-L-arabinofuranosidase-like GH127 catalytic" evidence="1">
    <location>
        <begin position="36"/>
        <end position="424"/>
    </location>
</feature>
<dbReference type="InterPro" id="IPR012878">
    <property type="entry name" value="Beta-AFase-like_GH127_cat"/>
</dbReference>
<dbReference type="RefSeq" id="WP_318346770.1">
    <property type="nucleotide sequence ID" value="NZ_AP018694.1"/>
</dbReference>
<evidence type="ECO:0000259" key="3">
    <source>
        <dbReference type="Pfam" id="PF20737"/>
    </source>
</evidence>
<name>A0A5K7SA37_9BACT</name>
<dbReference type="Pfam" id="PF07944">
    <property type="entry name" value="Beta-AFase-like_GH127_cat"/>
    <property type="match status" value="1"/>
</dbReference>
<reference evidence="4" key="1">
    <citation type="journal article" date="2020" name="Int. J. Syst. Evol. Microbiol.">
        <title>Aquipluma nitroreducens gen. nov. sp. nov., a novel facultatively anaerobic bacterium isolated from a freshwater lake.</title>
        <authorList>
            <person name="Watanabe M."/>
            <person name="Kojima H."/>
            <person name="Fukui M."/>
        </authorList>
    </citation>
    <scope>NUCLEOTIDE SEQUENCE</scope>
    <source>
        <strain evidence="4">MeG22</strain>
    </source>
</reference>
<evidence type="ECO:0000259" key="2">
    <source>
        <dbReference type="Pfam" id="PF20736"/>
    </source>
</evidence>
<sequence>MKLQNLFIIAIFISLAACKSQPEKVDYKITGVPFNEVKINDNFWLPKIETNRTVTIPASFAKCEETGRVENFVKAAKKEGAFGTTFPFDDTDIYKIIEGASYSMSVHPDPKLDHYVDSLITIVAAAQEPDGYLYTARTIDPQHPHKWSGSERWVQESVLSHELYNSGHLFEAASAHYQATGKRNFLNIALKNADLLDQVFGPGKRNDAPGHEIVEMGLVKLYRITGEKKYLNLAKFFIDSRGKENDPKKAYSQDHKPLIQQDEAVGHAVRAGYLYSGVADVAALTGDSAYLAAIDKIWDNAVSKKLYITGGIGARHEGEAFGDNYELPNLTAYNETCAAIANVYWNYRMFLLHGDAKYIDVLERSLYNGVISGVGLDGKTFFYPNPLECDMHYHFNSGEALDRQPWFDCSCCPTNMCRFIASVPGYIYAQSNNALYVNLFAQSSSTVQLNKKLPVAISQETKYPWDGQVKISVSPEKASQFTLCLRIPGWAENQVVPSDLYSFVSPETGLVSVTVNGEPVQYKTEKGYAVIDREWKQGDVVSYNIPMSIRRVEANAQVADDAGKVAIERGPIVYCLEGADNGADLMTLSLPDSSKLTESYNSGELSGVVTISGDAEIAKGKKTEVRKFTAIPYFVWNNRGADEMKVWIPRK</sequence>
<dbReference type="Proteomes" id="UP001193389">
    <property type="component" value="Chromosome"/>
</dbReference>
<dbReference type="EMBL" id="AP018694">
    <property type="protein sequence ID" value="BBE18432.1"/>
    <property type="molecule type" value="Genomic_DNA"/>
</dbReference>
<organism evidence="4 5">
    <name type="scientific">Aquipluma nitroreducens</name>
    <dbReference type="NCBI Taxonomy" id="2010828"/>
    <lineage>
        <taxon>Bacteria</taxon>
        <taxon>Pseudomonadati</taxon>
        <taxon>Bacteroidota</taxon>
        <taxon>Bacteroidia</taxon>
        <taxon>Marinilabiliales</taxon>
        <taxon>Prolixibacteraceae</taxon>
        <taxon>Aquipluma</taxon>
    </lineage>
</organism>
<dbReference type="Pfam" id="PF20736">
    <property type="entry name" value="Glyco_hydro127M"/>
    <property type="match status" value="1"/>
</dbReference>
<dbReference type="KEGG" id="anf:AQPE_2594"/>
<dbReference type="PANTHER" id="PTHR43465">
    <property type="entry name" value="DUF1680 DOMAIN PROTEIN (AFU_ORTHOLOGUE AFUA_1G08910)"/>
    <property type="match status" value="1"/>
</dbReference>
<dbReference type="AlphaFoldDB" id="A0A5K7SA37"/>
<gene>
    <name evidence="4" type="ORF">AQPE_2594</name>
</gene>
<dbReference type="PROSITE" id="PS51257">
    <property type="entry name" value="PROKAR_LIPOPROTEIN"/>
    <property type="match status" value="1"/>
</dbReference>
<dbReference type="InterPro" id="IPR049046">
    <property type="entry name" value="Beta-AFase-like_GH127_middle"/>
</dbReference>
<dbReference type="InterPro" id="IPR049174">
    <property type="entry name" value="Beta-AFase-like"/>
</dbReference>
<dbReference type="InterPro" id="IPR049049">
    <property type="entry name" value="Beta-AFase-like_GH127_C"/>
</dbReference>
<dbReference type="SUPFAM" id="SSF48208">
    <property type="entry name" value="Six-hairpin glycosidases"/>
    <property type="match status" value="1"/>
</dbReference>
<keyword evidence="4" id="KW-0378">Hydrolase</keyword>
<dbReference type="Pfam" id="PF20737">
    <property type="entry name" value="Glyco_hydro127C"/>
    <property type="match status" value="1"/>
</dbReference>